<comment type="cofactor">
    <cofactor evidence="1">
        <name>FAD</name>
        <dbReference type="ChEBI" id="CHEBI:57692"/>
    </cofactor>
</comment>
<dbReference type="Gene3D" id="3.30.70.2450">
    <property type="match status" value="1"/>
</dbReference>
<dbReference type="Proteomes" id="UP000054549">
    <property type="component" value="Unassembled WGS sequence"/>
</dbReference>
<keyword evidence="4" id="KW-0560">Oxidoreductase</keyword>
<evidence type="ECO:0000256" key="3">
    <source>
        <dbReference type="ARBA" id="ARBA00022827"/>
    </source>
</evidence>
<dbReference type="EMBL" id="KN818242">
    <property type="protein sequence ID" value="KIL65390.1"/>
    <property type="molecule type" value="Genomic_DNA"/>
</dbReference>
<accession>A0A0C2SQ48</accession>
<dbReference type="Pfam" id="PF01494">
    <property type="entry name" value="FAD_binding_3"/>
    <property type="match status" value="2"/>
</dbReference>
<proteinExistence type="predicted"/>
<dbReference type="GO" id="GO:0016709">
    <property type="term" value="F:oxidoreductase activity, acting on paired donors, with incorporation or reduction of molecular oxygen, NAD(P)H as one donor, and incorporation of one atom of oxygen"/>
    <property type="evidence" value="ECO:0007669"/>
    <property type="project" value="UniProtKB-ARBA"/>
</dbReference>
<dbReference type="AlphaFoldDB" id="A0A0C2SQ48"/>
<dbReference type="PANTHER" id="PTHR43004">
    <property type="entry name" value="TRK SYSTEM POTASSIUM UPTAKE PROTEIN"/>
    <property type="match status" value="1"/>
</dbReference>
<dbReference type="PRINTS" id="PR00420">
    <property type="entry name" value="RNGMNOXGNASE"/>
</dbReference>
<dbReference type="InParanoid" id="A0A0C2SQ48"/>
<dbReference type="InterPro" id="IPR002938">
    <property type="entry name" value="FAD-bd"/>
</dbReference>
<dbReference type="SUPFAM" id="SSF51905">
    <property type="entry name" value="FAD/NAD(P)-binding domain"/>
    <property type="match status" value="1"/>
</dbReference>
<reference evidence="6 7" key="1">
    <citation type="submission" date="2014-04" db="EMBL/GenBank/DDBJ databases">
        <title>Evolutionary Origins and Diversification of the Mycorrhizal Mutualists.</title>
        <authorList>
            <consortium name="DOE Joint Genome Institute"/>
            <consortium name="Mycorrhizal Genomics Consortium"/>
            <person name="Kohler A."/>
            <person name="Kuo A."/>
            <person name="Nagy L.G."/>
            <person name="Floudas D."/>
            <person name="Copeland A."/>
            <person name="Barry K.W."/>
            <person name="Cichocki N."/>
            <person name="Veneault-Fourrey C."/>
            <person name="LaButti K."/>
            <person name="Lindquist E.A."/>
            <person name="Lipzen A."/>
            <person name="Lundell T."/>
            <person name="Morin E."/>
            <person name="Murat C."/>
            <person name="Riley R."/>
            <person name="Ohm R."/>
            <person name="Sun H."/>
            <person name="Tunlid A."/>
            <person name="Henrissat B."/>
            <person name="Grigoriev I.V."/>
            <person name="Hibbett D.S."/>
            <person name="Martin F."/>
        </authorList>
    </citation>
    <scope>NUCLEOTIDE SEQUENCE [LARGE SCALE GENOMIC DNA]</scope>
    <source>
        <strain evidence="6 7">Koide BX008</strain>
    </source>
</reference>
<dbReference type="PANTHER" id="PTHR43004:SF19">
    <property type="entry name" value="BINDING MONOOXYGENASE, PUTATIVE (JCVI)-RELATED"/>
    <property type="match status" value="1"/>
</dbReference>
<evidence type="ECO:0000256" key="2">
    <source>
        <dbReference type="ARBA" id="ARBA00022630"/>
    </source>
</evidence>
<feature type="domain" description="FAD-binding" evidence="5">
    <location>
        <begin position="322"/>
        <end position="390"/>
    </location>
</feature>
<evidence type="ECO:0000259" key="5">
    <source>
        <dbReference type="Pfam" id="PF01494"/>
    </source>
</evidence>
<evidence type="ECO:0000256" key="4">
    <source>
        <dbReference type="ARBA" id="ARBA00023002"/>
    </source>
</evidence>
<organism evidence="6 7">
    <name type="scientific">Amanita muscaria (strain Koide BX008)</name>
    <dbReference type="NCBI Taxonomy" id="946122"/>
    <lineage>
        <taxon>Eukaryota</taxon>
        <taxon>Fungi</taxon>
        <taxon>Dikarya</taxon>
        <taxon>Basidiomycota</taxon>
        <taxon>Agaricomycotina</taxon>
        <taxon>Agaricomycetes</taxon>
        <taxon>Agaricomycetidae</taxon>
        <taxon>Agaricales</taxon>
        <taxon>Pluteineae</taxon>
        <taxon>Amanitaceae</taxon>
        <taxon>Amanita</taxon>
    </lineage>
</organism>
<keyword evidence="7" id="KW-1185">Reference proteome</keyword>
<protein>
    <recommendedName>
        <fullName evidence="5">FAD-binding domain-containing protein</fullName>
    </recommendedName>
</protein>
<evidence type="ECO:0000313" key="6">
    <source>
        <dbReference type="EMBL" id="KIL65390.1"/>
    </source>
</evidence>
<evidence type="ECO:0000256" key="1">
    <source>
        <dbReference type="ARBA" id="ARBA00001974"/>
    </source>
</evidence>
<evidence type="ECO:0000313" key="7">
    <source>
        <dbReference type="Proteomes" id="UP000054549"/>
    </source>
</evidence>
<keyword evidence="2" id="KW-0285">Flavoprotein</keyword>
<feature type="domain" description="FAD-binding" evidence="5">
    <location>
        <begin position="5"/>
        <end position="183"/>
    </location>
</feature>
<sequence length="436" mass="48320">MLPARTTVLIVGAGPSGLAAAVSLLQQGCHDVLIVDSVDGDGRLMSSRAIVLHAATLEALETIGCAESLVNMGLKKTDVELYTGDGLFMQMSFGLLDSYTRYPYGLIVSQYSTERVLEERLEEMGLKVQRPYKLVSLDDGANEGFVATFASGEKVNANYVIGADGAKSTVRKMVKVGYTDPSTKPYGGKGIQAVTGDITLKTPLPLLKEEVIVRSLRENYFISFPVPKSPWPESYDHLKDGIFRIAFFIPDGYDTPPPSPSIEYFQKHLDKLRPLDFDSKDLQPFQIDEVLWSTRFKVQAAIADKFFVRIRSPGQEDTCRVVFLVGDAAHTHPPVGGQGMNLGLRDAIGLGPVIVKHMEMCASGAQEADKIMEDYASSRRARAMNTIDFTKRTMTWLFSLESSRWFRSISWMVKLAMSIPVINRMWPWRASGLGNR</sequence>
<dbReference type="Gene3D" id="3.50.50.60">
    <property type="entry name" value="FAD/NAD(P)-binding domain"/>
    <property type="match status" value="1"/>
</dbReference>
<dbReference type="InterPro" id="IPR050641">
    <property type="entry name" value="RIFMO-like"/>
</dbReference>
<dbReference type="InterPro" id="IPR036188">
    <property type="entry name" value="FAD/NAD-bd_sf"/>
</dbReference>
<keyword evidence="3" id="KW-0274">FAD</keyword>
<dbReference type="OrthoDB" id="10016252at2759"/>
<gene>
    <name evidence="6" type="ORF">M378DRAFT_526943</name>
</gene>
<dbReference type="GO" id="GO:0071949">
    <property type="term" value="F:FAD binding"/>
    <property type="evidence" value="ECO:0007669"/>
    <property type="project" value="InterPro"/>
</dbReference>
<name>A0A0C2SQ48_AMAMK</name>
<dbReference type="HOGENOM" id="CLU_009665_20_0_1"/>
<dbReference type="STRING" id="946122.A0A0C2SQ48"/>